<dbReference type="AlphaFoldDB" id="A0A382WBB7"/>
<reference evidence="1" key="1">
    <citation type="submission" date="2018-05" db="EMBL/GenBank/DDBJ databases">
        <authorList>
            <person name="Lanie J.A."/>
            <person name="Ng W.-L."/>
            <person name="Kazmierczak K.M."/>
            <person name="Andrzejewski T.M."/>
            <person name="Davidsen T.M."/>
            <person name="Wayne K.J."/>
            <person name="Tettelin H."/>
            <person name="Glass J.I."/>
            <person name="Rusch D."/>
            <person name="Podicherti R."/>
            <person name="Tsui H.-C.T."/>
            <person name="Winkler M.E."/>
        </authorList>
    </citation>
    <scope>NUCLEOTIDE SEQUENCE</scope>
</reference>
<dbReference type="EMBL" id="UINC01158435">
    <property type="protein sequence ID" value="SVD55979.1"/>
    <property type="molecule type" value="Genomic_DNA"/>
</dbReference>
<organism evidence="1">
    <name type="scientific">marine metagenome</name>
    <dbReference type="NCBI Taxonomy" id="408172"/>
    <lineage>
        <taxon>unclassified sequences</taxon>
        <taxon>metagenomes</taxon>
        <taxon>ecological metagenomes</taxon>
    </lineage>
</organism>
<gene>
    <name evidence="1" type="ORF">METZ01_LOCUS408833</name>
</gene>
<accession>A0A382WBB7</accession>
<protein>
    <submittedName>
        <fullName evidence="1">Uncharacterized protein</fullName>
    </submittedName>
</protein>
<name>A0A382WBB7_9ZZZZ</name>
<proteinExistence type="predicted"/>
<sequence length="74" mass="9039">MDENRDEEVPTEDLNDLKECLHLLKNYLRYWVAFHEEAKAVKETEDEDWEMHMAQYTSNAFDAIYGIDFSYEWR</sequence>
<evidence type="ECO:0000313" key="1">
    <source>
        <dbReference type="EMBL" id="SVD55979.1"/>
    </source>
</evidence>